<dbReference type="Proteomes" id="UP000008631">
    <property type="component" value="Chromosome"/>
</dbReference>
<dbReference type="Gene3D" id="3.40.50.150">
    <property type="entry name" value="Vaccinia Virus protein VP39"/>
    <property type="match status" value="1"/>
</dbReference>
<organism evidence="3 4">
    <name type="scientific">Isosphaera pallida (strain ATCC 43644 / DSM 9630 / IS1B)</name>
    <dbReference type="NCBI Taxonomy" id="575540"/>
    <lineage>
        <taxon>Bacteria</taxon>
        <taxon>Pseudomonadati</taxon>
        <taxon>Planctomycetota</taxon>
        <taxon>Planctomycetia</taxon>
        <taxon>Isosphaerales</taxon>
        <taxon>Isosphaeraceae</taxon>
        <taxon>Isosphaera</taxon>
    </lineage>
</organism>
<accession>E8QYF0</accession>
<dbReference type="InterPro" id="IPR029063">
    <property type="entry name" value="SAM-dependent_MTases_sf"/>
</dbReference>
<dbReference type="SUPFAM" id="SSF53335">
    <property type="entry name" value="S-adenosyl-L-methionine-dependent methyltransferases"/>
    <property type="match status" value="1"/>
</dbReference>
<keyword evidence="4" id="KW-1185">Reference proteome</keyword>
<dbReference type="RefSeq" id="WP_013566421.1">
    <property type="nucleotide sequence ID" value="NC_014962.1"/>
</dbReference>
<dbReference type="KEGG" id="ipa:Isop_3576"/>
<proteinExistence type="predicted"/>
<sequence length="353" mass="39067">MTDTASVVPMSSGTTKIEIEQVESVSVSPPPWWAAFASALGRRTPLGRYRLMNAVCRNLGAGRPVAPFVARLPRDLGAARFVCDPRDVIAREAWFCGRYEAIETRLVRHWLEPGGTFVDVGANWGYFSLVAATRVGPRGRVIALEPDPRVFVRLTLNRALNPDLASVIEPLALAASDQAGVARLQGHDETGDNFGLSRLVAHDRDASNCPDPTTPPTFETNAVRLDDLFEQLGLQTIDLIKIDIEGAEVLALRGLERTLRSGQARRLLLELHPRQLVEYGSSMNAVMDWLHSLGWRGWAIADDPRARRRASYGRDRHESPEAGLKLINPARAKEACEDPSRLAWPHQVWRPPA</sequence>
<dbReference type="AlphaFoldDB" id="E8QYF0"/>
<dbReference type="InterPro" id="IPR052514">
    <property type="entry name" value="SAM-dependent_MTase"/>
</dbReference>
<evidence type="ECO:0000259" key="2">
    <source>
        <dbReference type="Pfam" id="PF05050"/>
    </source>
</evidence>
<dbReference type="STRING" id="575540.Isop_3576"/>
<dbReference type="GO" id="GO:0032259">
    <property type="term" value="P:methylation"/>
    <property type="evidence" value="ECO:0007669"/>
    <property type="project" value="UniProtKB-KW"/>
</dbReference>
<protein>
    <submittedName>
        <fullName evidence="3">Methyltransferase FkbM family</fullName>
    </submittedName>
</protein>
<evidence type="ECO:0000313" key="4">
    <source>
        <dbReference type="Proteomes" id="UP000008631"/>
    </source>
</evidence>
<reference key="1">
    <citation type="submission" date="2010-11" db="EMBL/GenBank/DDBJ databases">
        <title>The complete sequence of chromosome of Isophaera pallida ATCC 43644.</title>
        <authorList>
            <consortium name="US DOE Joint Genome Institute (JGI-PGF)"/>
            <person name="Lucas S."/>
            <person name="Copeland A."/>
            <person name="Lapidus A."/>
            <person name="Bruce D."/>
            <person name="Goodwin L."/>
            <person name="Pitluck S."/>
            <person name="Kyrpides N."/>
            <person name="Mavromatis K."/>
            <person name="Pagani I."/>
            <person name="Ivanova N."/>
            <person name="Saunders E."/>
            <person name="Brettin T."/>
            <person name="Detter J.C."/>
            <person name="Han C."/>
            <person name="Tapia R."/>
            <person name="Land M."/>
            <person name="Hauser L."/>
            <person name="Markowitz V."/>
            <person name="Cheng J.-F."/>
            <person name="Hugenholtz P."/>
            <person name="Woyke T."/>
            <person name="Wu D."/>
            <person name="Eisen J.A."/>
        </authorList>
    </citation>
    <scope>NUCLEOTIDE SEQUENCE</scope>
    <source>
        <strain>ATCC 43644</strain>
    </source>
</reference>
<dbReference type="Pfam" id="PF05050">
    <property type="entry name" value="Methyltransf_21"/>
    <property type="match status" value="1"/>
</dbReference>
<dbReference type="InterPro" id="IPR006342">
    <property type="entry name" value="FkbM_mtfrase"/>
</dbReference>
<evidence type="ECO:0000256" key="1">
    <source>
        <dbReference type="SAM" id="MobiDB-lite"/>
    </source>
</evidence>
<dbReference type="eggNOG" id="COG2242">
    <property type="taxonomic scope" value="Bacteria"/>
</dbReference>
<keyword evidence="3" id="KW-0489">Methyltransferase</keyword>
<dbReference type="PANTHER" id="PTHR34203:SF15">
    <property type="entry name" value="SLL1173 PROTEIN"/>
    <property type="match status" value="1"/>
</dbReference>
<reference evidence="3 4" key="2">
    <citation type="journal article" date="2011" name="Stand. Genomic Sci.">
        <title>Complete genome sequence of Isosphaera pallida type strain (IS1B).</title>
        <authorList>
            <consortium name="US DOE Joint Genome Institute (JGI-PGF)"/>
            <person name="Goker M."/>
            <person name="Cleland D."/>
            <person name="Saunders E."/>
            <person name="Lapidus A."/>
            <person name="Nolan M."/>
            <person name="Lucas S."/>
            <person name="Hammon N."/>
            <person name="Deshpande S."/>
            <person name="Cheng J.F."/>
            <person name="Tapia R."/>
            <person name="Han C."/>
            <person name="Goodwin L."/>
            <person name="Pitluck S."/>
            <person name="Liolios K."/>
            <person name="Pagani I."/>
            <person name="Ivanova N."/>
            <person name="Mavromatis K."/>
            <person name="Pati A."/>
            <person name="Chen A."/>
            <person name="Palaniappan K."/>
            <person name="Land M."/>
            <person name="Hauser L."/>
            <person name="Chang Y.J."/>
            <person name="Jeffries C.D."/>
            <person name="Detter J.C."/>
            <person name="Beck B."/>
            <person name="Woyke T."/>
            <person name="Bristow J."/>
            <person name="Eisen J.A."/>
            <person name="Markowitz V."/>
            <person name="Hugenholtz P."/>
            <person name="Kyrpides N.C."/>
            <person name="Klenk H.P."/>
        </authorList>
    </citation>
    <scope>NUCLEOTIDE SEQUENCE [LARGE SCALE GENOMIC DNA]</scope>
    <source>
        <strain evidence="4">ATCC 43644 / DSM 9630 / IS1B</strain>
    </source>
</reference>
<dbReference type="OrthoDB" id="261740at2"/>
<dbReference type="NCBIfam" id="TIGR01444">
    <property type="entry name" value="fkbM_fam"/>
    <property type="match status" value="1"/>
</dbReference>
<dbReference type="EMBL" id="CP002353">
    <property type="protein sequence ID" value="ADV64133.1"/>
    <property type="molecule type" value="Genomic_DNA"/>
</dbReference>
<dbReference type="GO" id="GO:0008168">
    <property type="term" value="F:methyltransferase activity"/>
    <property type="evidence" value="ECO:0007669"/>
    <property type="project" value="UniProtKB-KW"/>
</dbReference>
<feature type="domain" description="Methyltransferase FkbM" evidence="2">
    <location>
        <begin position="119"/>
        <end position="294"/>
    </location>
</feature>
<keyword evidence="3" id="KW-0808">Transferase</keyword>
<dbReference type="HOGENOM" id="CLU_979066_0_0_0"/>
<gene>
    <name evidence="3" type="ordered locus">Isop_3576</name>
</gene>
<dbReference type="PANTHER" id="PTHR34203">
    <property type="entry name" value="METHYLTRANSFERASE, FKBM FAMILY PROTEIN"/>
    <property type="match status" value="1"/>
</dbReference>
<dbReference type="InParanoid" id="E8QYF0"/>
<name>E8QYF0_ISOPI</name>
<feature type="region of interest" description="Disordered" evidence="1">
    <location>
        <begin position="311"/>
        <end position="330"/>
    </location>
</feature>
<evidence type="ECO:0000313" key="3">
    <source>
        <dbReference type="EMBL" id="ADV64133.1"/>
    </source>
</evidence>